<feature type="domain" description="Secretion system C-terminal sorting" evidence="3">
    <location>
        <begin position="185"/>
        <end position="243"/>
    </location>
</feature>
<dbReference type="NCBIfam" id="TIGR04183">
    <property type="entry name" value="Por_Secre_tail"/>
    <property type="match status" value="1"/>
</dbReference>
<name>A0ABR8LWK0_9FLAO</name>
<feature type="chain" id="PRO_5046697573" evidence="2">
    <location>
        <begin position="20"/>
        <end position="243"/>
    </location>
</feature>
<comment type="caution">
    <text evidence="4">The sequence shown here is derived from an EMBL/GenBank/DDBJ whole genome shotgun (WGS) entry which is preliminary data.</text>
</comment>
<evidence type="ECO:0000256" key="1">
    <source>
        <dbReference type="ARBA" id="ARBA00022729"/>
    </source>
</evidence>
<keyword evidence="1 2" id="KW-0732">Signal</keyword>
<sequence length="243" mass="26368">MKKLYIFIFTMIFVFSANAQFSGDYAPSNWSLTGVSANSDASVDASGAPNTIIFNGNNSDFGDFDDLYDDYSITVTTTGYLSFSYDWVNSDSDSYEEFYYVVNGVQTLISNGTATGNVNAIPVTAGEVFAFRIFTGDDCCGGGVASISSFMYDSTLSVAEDILSSSEFNFYATAVGGIYAIDYSQKNTFEALNVFNALGKLVKKINFKDGSNRDVLDLTNLSSGLYIISIETSKGRINKKIVI</sequence>
<dbReference type="InterPro" id="IPR026444">
    <property type="entry name" value="Secre_tail"/>
</dbReference>
<evidence type="ECO:0000259" key="3">
    <source>
        <dbReference type="Pfam" id="PF18962"/>
    </source>
</evidence>
<dbReference type="RefSeq" id="WP_191099660.1">
    <property type="nucleotide sequence ID" value="NZ_CAXBHU010000003.1"/>
</dbReference>
<dbReference type="Proteomes" id="UP000627521">
    <property type="component" value="Unassembled WGS sequence"/>
</dbReference>
<feature type="signal peptide" evidence="2">
    <location>
        <begin position="1"/>
        <end position="19"/>
    </location>
</feature>
<proteinExistence type="predicted"/>
<evidence type="ECO:0000256" key="2">
    <source>
        <dbReference type="SAM" id="SignalP"/>
    </source>
</evidence>
<evidence type="ECO:0000313" key="5">
    <source>
        <dbReference type="Proteomes" id="UP000627521"/>
    </source>
</evidence>
<dbReference type="EMBL" id="JACXXH010000003">
    <property type="protein sequence ID" value="MBD3863339.1"/>
    <property type="molecule type" value="Genomic_DNA"/>
</dbReference>
<dbReference type="Pfam" id="PF18962">
    <property type="entry name" value="Por_Secre_tail"/>
    <property type="match status" value="1"/>
</dbReference>
<evidence type="ECO:0000313" key="4">
    <source>
        <dbReference type="EMBL" id="MBD3863339.1"/>
    </source>
</evidence>
<gene>
    <name evidence="4" type="ORF">IEG06_07730</name>
</gene>
<accession>A0ABR8LWK0</accession>
<protein>
    <submittedName>
        <fullName evidence="4">T9SS type A sorting domain-containing protein</fullName>
    </submittedName>
</protein>
<organism evidence="4 5">
    <name type="scientific">Olleya marilimosa</name>
    <dbReference type="NCBI Taxonomy" id="272164"/>
    <lineage>
        <taxon>Bacteria</taxon>
        <taxon>Pseudomonadati</taxon>
        <taxon>Bacteroidota</taxon>
        <taxon>Flavobacteriia</taxon>
        <taxon>Flavobacteriales</taxon>
        <taxon>Flavobacteriaceae</taxon>
    </lineage>
</organism>
<reference evidence="4 5" key="1">
    <citation type="submission" date="2020-09" db="EMBL/GenBank/DDBJ databases">
        <title>Bacillus nautilus sp. nov., Chryseoglobus crepusculi sp. nov, and Psychrobacter noctis sp. nov., isolated from deep-sea sponges from the equatorial Atlantic.</title>
        <authorList>
            <person name="Stennett H.L."/>
            <person name="Williams S.E."/>
        </authorList>
    </citation>
    <scope>NUCLEOTIDE SEQUENCE [LARGE SCALE GENOMIC DNA]</scope>
    <source>
        <strain evidence="4 5">28M-24</strain>
    </source>
</reference>
<keyword evidence="5" id="KW-1185">Reference proteome</keyword>